<dbReference type="Proteomes" id="UP000612746">
    <property type="component" value="Unassembled WGS sequence"/>
</dbReference>
<feature type="region of interest" description="Disordered" evidence="1">
    <location>
        <begin position="1"/>
        <end position="321"/>
    </location>
</feature>
<feature type="compositionally biased region" description="Polar residues" evidence="1">
    <location>
        <begin position="302"/>
        <end position="313"/>
    </location>
</feature>
<feature type="compositionally biased region" description="Polar residues" evidence="1">
    <location>
        <begin position="33"/>
        <end position="42"/>
    </location>
</feature>
<comment type="caution">
    <text evidence="2">The sequence shown here is derived from an EMBL/GenBank/DDBJ whole genome shotgun (WGS) entry which is preliminary data.</text>
</comment>
<sequence length="567" mass="62212">MSVQAGQKRGFEANSELISTSTEEGDAKANVGLNATATPASDETNEDGESQVLKRAKLSALNTPTTSSIESKPATADESKHNGGIIESNRKHSFDEGSYHPPSYVPATLAALPRSAASPGRPALQNNRNYEPPGAGMRMSVSAILSKSGKEEMYRSKPTVDDQGSRGQSLPPIGQTPNPPSPYSTFHARSSSQPLIENPNQPPRKLSQPTPDKETTPVDTKNRLVQGLLAPSSDQLPPTTPPKPDAASKLPGSTATPSTGQMFSPTDPTPRRASLGNLMSSHFPSIQQPHRRGSLDSGAPPNKSTSLRESMQGNDDEEEDDVPLRIPKLIIKNDLVWKSLEGKPEKSLGVFVYEPGVQLPVLEGQENATLEVRIPCWFLTYDNKMVKKRALWGTDIYTDDTDIVAMIIHTGKYEAMYHEPEVKLNNDVMLAMSGTAALIEPRRVDVNTNIPDHDLSVTLRVLPKLQRYTGTIRHHLKSRDWGSNHDGMSLFVEKVEQLPRGEARSKGRSALKSGLFAYQDLRRWAITNEKGQSTSDGSFADEEDSHDMNRNRGVRKRIKMFQVSRAR</sequence>
<evidence type="ECO:0008006" key="4">
    <source>
        <dbReference type="Google" id="ProtNLM"/>
    </source>
</evidence>
<evidence type="ECO:0000313" key="3">
    <source>
        <dbReference type="Proteomes" id="UP000612746"/>
    </source>
</evidence>
<protein>
    <recommendedName>
        <fullName evidence="4">Histone deacetylation protein Rxt3</fullName>
    </recommendedName>
</protein>
<dbReference type="Pfam" id="PF08642">
    <property type="entry name" value="Rxt3"/>
    <property type="match status" value="1"/>
</dbReference>
<feature type="compositionally biased region" description="Basic and acidic residues" evidence="1">
    <location>
        <begin position="148"/>
        <end position="164"/>
    </location>
</feature>
<dbReference type="InterPro" id="IPR013951">
    <property type="entry name" value="Rxt3"/>
</dbReference>
<feature type="compositionally biased region" description="Polar residues" evidence="1">
    <location>
        <begin position="183"/>
        <end position="199"/>
    </location>
</feature>
<evidence type="ECO:0000256" key="1">
    <source>
        <dbReference type="SAM" id="MobiDB-lite"/>
    </source>
</evidence>
<feature type="region of interest" description="Disordered" evidence="1">
    <location>
        <begin position="529"/>
        <end position="567"/>
    </location>
</feature>
<dbReference type="OrthoDB" id="3596986at2759"/>
<feature type="compositionally biased region" description="Basic and acidic residues" evidence="1">
    <location>
        <begin position="88"/>
        <end position="98"/>
    </location>
</feature>
<dbReference type="EMBL" id="JAEPRA010000012">
    <property type="protein sequence ID" value="KAG2177613.1"/>
    <property type="molecule type" value="Genomic_DNA"/>
</dbReference>
<feature type="compositionally biased region" description="Polar residues" evidence="1">
    <location>
        <begin position="60"/>
        <end position="70"/>
    </location>
</feature>
<gene>
    <name evidence="2" type="ORF">INT44_008127</name>
</gene>
<organism evidence="2 3">
    <name type="scientific">Umbelopsis vinacea</name>
    <dbReference type="NCBI Taxonomy" id="44442"/>
    <lineage>
        <taxon>Eukaryota</taxon>
        <taxon>Fungi</taxon>
        <taxon>Fungi incertae sedis</taxon>
        <taxon>Mucoromycota</taxon>
        <taxon>Mucoromycotina</taxon>
        <taxon>Umbelopsidomycetes</taxon>
        <taxon>Umbelopsidales</taxon>
        <taxon>Umbelopsidaceae</taxon>
        <taxon>Umbelopsis</taxon>
    </lineage>
</organism>
<feature type="compositionally biased region" description="Polar residues" evidence="1">
    <location>
        <begin position="277"/>
        <end position="288"/>
    </location>
</feature>
<accession>A0A8H7PPL5</accession>
<feature type="compositionally biased region" description="Polar residues" evidence="1">
    <location>
        <begin position="251"/>
        <end position="266"/>
    </location>
</feature>
<keyword evidence="3" id="KW-1185">Reference proteome</keyword>
<proteinExistence type="predicted"/>
<feature type="compositionally biased region" description="Basic and acidic residues" evidence="1">
    <location>
        <begin position="211"/>
        <end position="222"/>
    </location>
</feature>
<dbReference type="AlphaFoldDB" id="A0A8H7PPL5"/>
<evidence type="ECO:0000313" key="2">
    <source>
        <dbReference type="EMBL" id="KAG2177613.1"/>
    </source>
</evidence>
<name>A0A8H7PPL5_9FUNG</name>
<reference evidence="2" key="1">
    <citation type="submission" date="2020-12" db="EMBL/GenBank/DDBJ databases">
        <title>Metabolic potential, ecology and presence of endohyphal bacteria is reflected in genomic diversity of Mucoromycotina.</title>
        <authorList>
            <person name="Muszewska A."/>
            <person name="Okrasinska A."/>
            <person name="Steczkiewicz K."/>
            <person name="Drgas O."/>
            <person name="Orlowska M."/>
            <person name="Perlinska-Lenart U."/>
            <person name="Aleksandrzak-Piekarczyk T."/>
            <person name="Szatraj K."/>
            <person name="Zielenkiewicz U."/>
            <person name="Pilsyk S."/>
            <person name="Malc E."/>
            <person name="Mieczkowski P."/>
            <person name="Kruszewska J.S."/>
            <person name="Biernat P."/>
            <person name="Pawlowska J."/>
        </authorList>
    </citation>
    <scope>NUCLEOTIDE SEQUENCE</scope>
    <source>
        <strain evidence="2">WA0000051536</strain>
    </source>
</reference>